<dbReference type="EMBL" id="JAMKPW020000014">
    <property type="protein sequence ID" value="KAK8211435.1"/>
    <property type="molecule type" value="Genomic_DNA"/>
</dbReference>
<name>A0ACC3SI45_9PEZI</name>
<protein>
    <submittedName>
        <fullName evidence="1">Uncharacterized protein</fullName>
    </submittedName>
</protein>
<evidence type="ECO:0000313" key="2">
    <source>
        <dbReference type="Proteomes" id="UP001320706"/>
    </source>
</evidence>
<keyword evidence="2" id="KW-1185">Reference proteome</keyword>
<accession>A0ACC3SI45</accession>
<evidence type="ECO:0000313" key="1">
    <source>
        <dbReference type="EMBL" id="KAK8211435.1"/>
    </source>
</evidence>
<reference evidence="1" key="1">
    <citation type="submission" date="2024-02" db="EMBL/GenBank/DDBJ databases">
        <title>Metagenome Assembled Genome of Zalaria obscura JY119.</title>
        <authorList>
            <person name="Vighnesh L."/>
            <person name="Jagadeeshwari U."/>
            <person name="Venkata Ramana C."/>
            <person name="Sasikala C."/>
        </authorList>
    </citation>
    <scope>NUCLEOTIDE SEQUENCE</scope>
    <source>
        <strain evidence="1">JY119</strain>
    </source>
</reference>
<proteinExistence type="predicted"/>
<comment type="caution">
    <text evidence="1">The sequence shown here is derived from an EMBL/GenBank/DDBJ whole genome shotgun (WGS) entry which is preliminary data.</text>
</comment>
<dbReference type="Proteomes" id="UP001320706">
    <property type="component" value="Unassembled WGS sequence"/>
</dbReference>
<gene>
    <name evidence="1" type="ORF">M8818_003402</name>
</gene>
<sequence>MASKSHPLHKQPLRGGLVPYGSDSNSSSPTKPANPPSKPNKKASRFSSLMKEADKQSKIQSRSSRWPKASELKAATHKWSDYEGSPSADSAVADNGAVGQRSKRAPPVDNSYDLADWAGNMAPAPVDWDCRPAFKNNQSVEHIDKWLETAQIQLKNISLTIDLTEINEEPNSYSFANDHQKMIGDIVPRYWIPKRLEENLAPQDFWQQYPNIPPKPMDGDTLQGVKPWWEQYPSPTANFHLPITHPIIKGIDPSEENEKERTARQRDAGSHAAAKNKMNTLKQKAQQAKKAAFNPGPSFAPAAPQPALNLTVRAAHAADIQQITSIINNYISTSITTPETSPLSTQHLQHRLTDINAARLPFLVAVRNSRNPKPKKSVSFGDSTANTILGVAYADDYNAMTGMYRFTSELELYVHPSHLHAGVGTCLMDAMLSLLDPDFISRGGYDGGEEVRLGAQRCVSRVVLNLPRVGNGEEWLEKWLERCGFRRRGLLEGVGVKLGRSVDLGIWMRETGSAVDPKNPPIAA</sequence>
<organism evidence="1 2">
    <name type="scientific">Zalaria obscura</name>
    <dbReference type="NCBI Taxonomy" id="2024903"/>
    <lineage>
        <taxon>Eukaryota</taxon>
        <taxon>Fungi</taxon>
        <taxon>Dikarya</taxon>
        <taxon>Ascomycota</taxon>
        <taxon>Pezizomycotina</taxon>
        <taxon>Dothideomycetes</taxon>
        <taxon>Dothideomycetidae</taxon>
        <taxon>Dothideales</taxon>
        <taxon>Zalariaceae</taxon>
        <taxon>Zalaria</taxon>
    </lineage>
</organism>